<name>W1IMZ8_9GAMM</name>
<organism evidence="15 16">
    <name type="scientific">Xenorhabdus cabanillasii JM26</name>
    <dbReference type="NCBI Taxonomy" id="1427517"/>
    <lineage>
        <taxon>Bacteria</taxon>
        <taxon>Pseudomonadati</taxon>
        <taxon>Pseudomonadota</taxon>
        <taxon>Gammaproteobacteria</taxon>
        <taxon>Enterobacterales</taxon>
        <taxon>Morganellaceae</taxon>
        <taxon>Xenorhabdus</taxon>
    </lineage>
</organism>
<dbReference type="PROSITE" id="PS50928">
    <property type="entry name" value="ABC_TM1"/>
    <property type="match status" value="1"/>
</dbReference>
<dbReference type="Pfam" id="PF12911">
    <property type="entry name" value="OppC_N"/>
    <property type="match status" value="1"/>
</dbReference>
<keyword evidence="4" id="KW-0997">Cell inner membrane</keyword>
<feature type="domain" description="ABC transmembrane type-1" evidence="14">
    <location>
        <begin position="109"/>
        <end position="298"/>
    </location>
</feature>
<evidence type="ECO:0000256" key="1">
    <source>
        <dbReference type="ARBA" id="ARBA00004429"/>
    </source>
</evidence>
<dbReference type="InterPro" id="IPR050366">
    <property type="entry name" value="BP-dependent_transpt_permease"/>
</dbReference>
<feature type="transmembrane region" description="Helical" evidence="13">
    <location>
        <begin position="158"/>
        <end position="184"/>
    </location>
</feature>
<comment type="function">
    <text evidence="11">Part of the ABC transporter DppABCDF involved in dipeptide transport. Responsible for the translocation of the substrate across the membrane.</text>
</comment>
<keyword evidence="2 13" id="KW-0813">Transport</keyword>
<evidence type="ECO:0000313" key="16">
    <source>
        <dbReference type="Proteomes" id="UP000019197"/>
    </source>
</evidence>
<dbReference type="FunFam" id="1.10.3720.10:FF:000007">
    <property type="entry name" value="Dipeptide ABC transporter permease DppC"/>
    <property type="match status" value="1"/>
</dbReference>
<dbReference type="PANTHER" id="PTHR43386">
    <property type="entry name" value="OLIGOPEPTIDE TRANSPORT SYSTEM PERMEASE PROTEIN APPC"/>
    <property type="match status" value="1"/>
</dbReference>
<evidence type="ECO:0000256" key="13">
    <source>
        <dbReference type="RuleBase" id="RU363032"/>
    </source>
</evidence>
<proteinExistence type="inferred from homology"/>
<evidence type="ECO:0000256" key="5">
    <source>
        <dbReference type="ARBA" id="ARBA00022692"/>
    </source>
</evidence>
<keyword evidence="3" id="KW-1003">Cell membrane</keyword>
<dbReference type="NCBIfam" id="NF008160">
    <property type="entry name" value="PRK10913.1"/>
    <property type="match status" value="1"/>
</dbReference>
<dbReference type="GO" id="GO:0005886">
    <property type="term" value="C:plasma membrane"/>
    <property type="evidence" value="ECO:0007669"/>
    <property type="project" value="UniProtKB-SubCell"/>
</dbReference>
<dbReference type="SUPFAM" id="SSF161098">
    <property type="entry name" value="MetI-like"/>
    <property type="match status" value="1"/>
</dbReference>
<gene>
    <name evidence="15" type="primary">dppC</name>
    <name evidence="15" type="ORF">XCR1_1010028</name>
</gene>
<dbReference type="InterPro" id="IPR000515">
    <property type="entry name" value="MetI-like"/>
</dbReference>
<dbReference type="Pfam" id="PF00528">
    <property type="entry name" value="BPD_transp_1"/>
    <property type="match status" value="1"/>
</dbReference>
<evidence type="ECO:0000313" key="15">
    <source>
        <dbReference type="EMBL" id="CDL78996.1"/>
    </source>
</evidence>
<dbReference type="InterPro" id="IPR035906">
    <property type="entry name" value="MetI-like_sf"/>
</dbReference>
<comment type="caution">
    <text evidence="15">The sequence shown here is derived from an EMBL/GenBank/DDBJ whole genome shotgun (WGS) entry which is preliminary data.</text>
</comment>
<keyword evidence="6" id="KW-0571">Peptide transport</keyword>
<keyword evidence="7" id="KW-0653">Protein transport</keyword>
<evidence type="ECO:0000256" key="8">
    <source>
        <dbReference type="ARBA" id="ARBA00022989"/>
    </source>
</evidence>
<dbReference type="EMBL" id="CBXE010000004">
    <property type="protein sequence ID" value="CDL78996.1"/>
    <property type="molecule type" value="Genomic_DNA"/>
</dbReference>
<evidence type="ECO:0000256" key="12">
    <source>
        <dbReference type="ARBA" id="ARBA00070603"/>
    </source>
</evidence>
<dbReference type="GO" id="GO:0071916">
    <property type="term" value="F:dipeptide transmembrane transporter activity"/>
    <property type="evidence" value="ECO:0007669"/>
    <property type="project" value="TreeGrafter"/>
</dbReference>
<feature type="transmembrane region" description="Helical" evidence="13">
    <location>
        <begin position="226"/>
        <end position="255"/>
    </location>
</feature>
<evidence type="ECO:0000256" key="4">
    <source>
        <dbReference type="ARBA" id="ARBA00022519"/>
    </source>
</evidence>
<accession>W1IMZ8</accession>
<evidence type="ECO:0000259" key="14">
    <source>
        <dbReference type="PROSITE" id="PS50928"/>
    </source>
</evidence>
<evidence type="ECO:0000256" key="11">
    <source>
        <dbReference type="ARBA" id="ARBA00053779"/>
    </source>
</evidence>
<keyword evidence="5 13" id="KW-0812">Transmembrane</keyword>
<feature type="transmembrane region" description="Helical" evidence="13">
    <location>
        <begin position="43"/>
        <end position="64"/>
    </location>
</feature>
<dbReference type="GO" id="GO:0015031">
    <property type="term" value="P:protein transport"/>
    <property type="evidence" value="ECO:0007669"/>
    <property type="project" value="UniProtKB-KW"/>
</dbReference>
<protein>
    <recommendedName>
        <fullName evidence="12">Dipeptide transport system permease protein DppC</fullName>
    </recommendedName>
</protein>
<evidence type="ECO:0000256" key="2">
    <source>
        <dbReference type="ARBA" id="ARBA00022448"/>
    </source>
</evidence>
<dbReference type="PANTHER" id="PTHR43386:SF1">
    <property type="entry name" value="D,D-DIPEPTIDE TRANSPORT SYSTEM PERMEASE PROTEIN DDPC-RELATED"/>
    <property type="match status" value="1"/>
</dbReference>
<dbReference type="Proteomes" id="UP000019197">
    <property type="component" value="Unassembled WGS sequence"/>
</dbReference>
<evidence type="ECO:0000256" key="3">
    <source>
        <dbReference type="ARBA" id="ARBA00022475"/>
    </source>
</evidence>
<evidence type="ECO:0000256" key="9">
    <source>
        <dbReference type="ARBA" id="ARBA00023136"/>
    </source>
</evidence>
<evidence type="ECO:0000256" key="10">
    <source>
        <dbReference type="ARBA" id="ARBA00024202"/>
    </source>
</evidence>
<evidence type="ECO:0000256" key="7">
    <source>
        <dbReference type="ARBA" id="ARBA00022927"/>
    </source>
</evidence>
<comment type="subcellular location">
    <subcellularLocation>
        <location evidence="1">Cell inner membrane</location>
        <topology evidence="1">Multi-pass membrane protein</topology>
    </subcellularLocation>
    <subcellularLocation>
        <location evidence="13">Cell membrane</location>
        <topology evidence="13">Multi-pass membrane protein</topology>
    </subcellularLocation>
</comment>
<evidence type="ECO:0000256" key="6">
    <source>
        <dbReference type="ARBA" id="ARBA00022856"/>
    </source>
</evidence>
<comment type="similarity">
    <text evidence="10">Belongs to the binding-protein-dependent transport system permease family. OppBC subfamily.</text>
</comment>
<feature type="transmembrane region" description="Helical" evidence="13">
    <location>
        <begin position="111"/>
        <end position="138"/>
    </location>
</feature>
<keyword evidence="9 13" id="KW-0472">Membrane</keyword>
<dbReference type="CDD" id="cd06261">
    <property type="entry name" value="TM_PBP2"/>
    <property type="match status" value="1"/>
</dbReference>
<keyword evidence="8 13" id="KW-1133">Transmembrane helix</keyword>
<dbReference type="InterPro" id="IPR025966">
    <property type="entry name" value="OppC_N"/>
</dbReference>
<sequence length="311" mass="33560">MMTQLTEPQATEQQAVGKIVSSAPKLMTPMQEFWHYFKRNKGAVIGFAYIVLMLLIALFAGVLAPHGPAEQFRDSLLSPPVWQEGGSWQFILGTDDVGRDILSRLMYGARLSLLVGCLVVVMSLVMGIILGLLSGYFGGIVDTTIMRIVDIMLALPSLLLALVLVAIFGPSIVNASLALTFVALPHYIRLTRAAVLVEVNRDYVIASQVAGAGAMRQMFINILPNCLAPLIVQASLGFSNAILDMAALGFLGMGAQPPTPEWGTMLSDVLQFAQSAWWVVTFPGLAILLTVLAFNLMGDGLRDALDPKLKQ</sequence>
<dbReference type="AlphaFoldDB" id="W1IMZ8"/>
<reference evidence="15 16" key="1">
    <citation type="submission" date="2013-11" db="EMBL/GenBank/DDBJ databases">
        <title>Draft genome sequence and annotation of the entomopathogenic bacterium, Xenorhabdus cabanillasi strain JM26.</title>
        <authorList>
            <person name="Gualtieri M."/>
            <person name="Ogier J.C."/>
            <person name="Pages S."/>
            <person name="Givaudan A."/>
            <person name="Gaudriault S."/>
        </authorList>
    </citation>
    <scope>NUCLEOTIDE SEQUENCE [LARGE SCALE GENOMIC DNA]</scope>
    <source>
        <strain evidence="15 16">JM26</strain>
    </source>
</reference>
<dbReference type="Gene3D" id="1.10.3720.10">
    <property type="entry name" value="MetI-like"/>
    <property type="match status" value="1"/>
</dbReference>
<feature type="transmembrane region" description="Helical" evidence="13">
    <location>
        <begin position="275"/>
        <end position="298"/>
    </location>
</feature>